<evidence type="ECO:0000256" key="5">
    <source>
        <dbReference type="ARBA" id="ARBA00022989"/>
    </source>
</evidence>
<evidence type="ECO:0000259" key="9">
    <source>
        <dbReference type="Pfam" id="PF00909"/>
    </source>
</evidence>
<keyword evidence="3 8" id="KW-0813">Transport</keyword>
<keyword evidence="10" id="KW-1185">Reference proteome</keyword>
<dbReference type="InterPro" id="IPR024041">
    <property type="entry name" value="NH4_transpt_AmtB-like_dom"/>
</dbReference>
<protein>
    <recommendedName>
        <fullName evidence="8">Ammonium transporter</fullName>
    </recommendedName>
</protein>
<dbReference type="PANTHER" id="PTHR11730">
    <property type="entry name" value="AMMONIUM TRANSPORTER"/>
    <property type="match status" value="1"/>
</dbReference>
<gene>
    <name evidence="11" type="primary">LOC113216007</name>
</gene>
<name>A0A6J1TKW5_FRAOC</name>
<feature type="transmembrane region" description="Helical" evidence="8">
    <location>
        <begin position="264"/>
        <end position="283"/>
    </location>
</feature>
<dbReference type="NCBIfam" id="TIGR00836">
    <property type="entry name" value="amt"/>
    <property type="match status" value="1"/>
</dbReference>
<evidence type="ECO:0000313" key="10">
    <source>
        <dbReference type="Proteomes" id="UP000504606"/>
    </source>
</evidence>
<dbReference type="KEGG" id="foc:113216007"/>
<feature type="domain" description="Ammonium transporter AmtB-like" evidence="9">
    <location>
        <begin position="39"/>
        <end position="438"/>
    </location>
</feature>
<reference evidence="11" key="1">
    <citation type="submission" date="2025-08" db="UniProtKB">
        <authorList>
            <consortium name="RefSeq"/>
        </authorList>
    </citation>
    <scope>IDENTIFICATION</scope>
    <source>
        <tissue evidence="11">Whole organism</tissue>
    </source>
</reference>
<evidence type="ECO:0000256" key="3">
    <source>
        <dbReference type="ARBA" id="ARBA00022448"/>
    </source>
</evidence>
<keyword evidence="7 8" id="KW-0924">Ammonia transport</keyword>
<feature type="transmembrane region" description="Helical" evidence="8">
    <location>
        <begin position="295"/>
        <end position="314"/>
    </location>
</feature>
<dbReference type="InterPro" id="IPR001905">
    <property type="entry name" value="Ammonium_transpt"/>
</dbReference>
<evidence type="ECO:0000313" key="11">
    <source>
        <dbReference type="RefSeq" id="XP_026291466.2"/>
    </source>
</evidence>
<dbReference type="OrthoDB" id="534912at2759"/>
<dbReference type="Pfam" id="PF00909">
    <property type="entry name" value="Ammonium_transp"/>
    <property type="match status" value="1"/>
</dbReference>
<dbReference type="GO" id="GO:0005886">
    <property type="term" value="C:plasma membrane"/>
    <property type="evidence" value="ECO:0007669"/>
    <property type="project" value="UniProtKB-SubCell"/>
</dbReference>
<organism evidence="10 11">
    <name type="scientific">Frankliniella occidentalis</name>
    <name type="common">Western flower thrips</name>
    <name type="synonym">Euthrips occidentalis</name>
    <dbReference type="NCBI Taxonomy" id="133901"/>
    <lineage>
        <taxon>Eukaryota</taxon>
        <taxon>Metazoa</taxon>
        <taxon>Ecdysozoa</taxon>
        <taxon>Arthropoda</taxon>
        <taxon>Hexapoda</taxon>
        <taxon>Insecta</taxon>
        <taxon>Pterygota</taxon>
        <taxon>Neoptera</taxon>
        <taxon>Paraneoptera</taxon>
        <taxon>Thysanoptera</taxon>
        <taxon>Terebrantia</taxon>
        <taxon>Thripoidea</taxon>
        <taxon>Thripidae</taxon>
        <taxon>Frankliniella</taxon>
    </lineage>
</organism>
<keyword evidence="5 8" id="KW-1133">Transmembrane helix</keyword>
<evidence type="ECO:0000256" key="1">
    <source>
        <dbReference type="ARBA" id="ARBA00004141"/>
    </source>
</evidence>
<feature type="transmembrane region" description="Helical" evidence="8">
    <location>
        <begin position="119"/>
        <end position="141"/>
    </location>
</feature>
<feature type="transmembrane region" description="Helical" evidence="8">
    <location>
        <begin position="39"/>
        <end position="57"/>
    </location>
</feature>
<keyword evidence="6 8" id="KW-0472">Membrane</keyword>
<comment type="subcellular location">
    <subcellularLocation>
        <location evidence="8">Cell membrane</location>
        <topology evidence="8">Multi-pass membrane protein</topology>
    </subcellularLocation>
    <subcellularLocation>
        <location evidence="1">Membrane</location>
        <topology evidence="1">Multi-pass membrane protein</topology>
    </subcellularLocation>
</comment>
<feature type="transmembrane region" description="Helical" evidence="8">
    <location>
        <begin position="224"/>
        <end position="244"/>
    </location>
</feature>
<evidence type="ECO:0000256" key="8">
    <source>
        <dbReference type="RuleBase" id="RU362002"/>
    </source>
</evidence>
<dbReference type="SUPFAM" id="SSF111352">
    <property type="entry name" value="Ammonium transporter"/>
    <property type="match status" value="1"/>
</dbReference>
<dbReference type="FunFam" id="1.10.3430.10:FF:000008">
    <property type="entry name" value="Ammonium transporter"/>
    <property type="match status" value="1"/>
</dbReference>
<evidence type="ECO:0000256" key="7">
    <source>
        <dbReference type="ARBA" id="ARBA00023177"/>
    </source>
</evidence>
<dbReference type="Gene3D" id="1.10.3430.10">
    <property type="entry name" value="Ammonium transporter AmtB like domains"/>
    <property type="match status" value="1"/>
</dbReference>
<dbReference type="PANTHER" id="PTHR11730:SF58">
    <property type="entry name" value="AMMONIUM TRANSPORTER"/>
    <property type="match status" value="1"/>
</dbReference>
<feature type="transmembrane region" description="Helical" evidence="8">
    <location>
        <begin position="346"/>
        <end position="367"/>
    </location>
</feature>
<feature type="transmembrane region" description="Helical" evidence="8">
    <location>
        <begin position="387"/>
        <end position="415"/>
    </location>
</feature>
<feature type="transmembrane region" description="Helical" evidence="8">
    <location>
        <begin position="153"/>
        <end position="173"/>
    </location>
</feature>
<keyword evidence="4 8" id="KW-0812">Transmembrane</keyword>
<dbReference type="GO" id="GO:0008519">
    <property type="term" value="F:ammonium channel activity"/>
    <property type="evidence" value="ECO:0007669"/>
    <property type="project" value="InterPro"/>
</dbReference>
<dbReference type="GeneID" id="113216007"/>
<sequence length="543" mass="57580">MASEQSMPPPQALADANNNTRRAPAIPGIYDLNQEDSNWMVTNAFIIFTMQTGFGLLESGCVSQKNEINIMMKNVVDIFLGGFTYWLFGFATSFGHSTVRNPFIGWGDFALDSADSDPNMGALFTVFLFQMSFATTATTIVSGAMAERCNFKAYCIFSFMNTVVYCIPAGWVWSDTGFLNEMGVVDIAGSGPVHLVGGMSALASAIMLGPRLGRYDTGTAPMPLGTPVNAVMGLFVLWWGWLAFNSGSTLGVSGAKWHYSAKAAVMTLLASFGGGFMGLFYTLLRNAGNVEVIDLINGVLGSLVSVTAGCFLYTSWEAILIGFIGAGITCVAMPLFDVLHIDDPVGATSVHGMAGIWGVLAVGLFSSGPPDMPTTQGRSGLVHGGGFYLLGVQALSALCLGTWSFCSTMVMLWLIDKVVPIRLGPHEELIGADLIEHRVKHDGVGVDEALAILADHFDSRLLSQVRSIGTNPGHEAYLAKHFMPATLPVYPRSAKGSAKGARPAAAGVAAAAKKVETASTLAALLRGVSFGDPDPKQKHAWVD</sequence>
<feature type="transmembrane region" description="Helical" evidence="8">
    <location>
        <begin position="78"/>
        <end position="99"/>
    </location>
</feature>
<dbReference type="InterPro" id="IPR029020">
    <property type="entry name" value="Ammonium/urea_transptr"/>
</dbReference>
<feature type="transmembrane region" description="Helical" evidence="8">
    <location>
        <begin position="193"/>
        <end position="212"/>
    </location>
</feature>
<proteinExistence type="inferred from homology"/>
<feature type="transmembrane region" description="Helical" evidence="8">
    <location>
        <begin position="320"/>
        <end position="339"/>
    </location>
</feature>
<dbReference type="RefSeq" id="XP_026291466.2">
    <property type="nucleotide sequence ID" value="XM_026435681.2"/>
</dbReference>
<evidence type="ECO:0000256" key="4">
    <source>
        <dbReference type="ARBA" id="ARBA00022692"/>
    </source>
</evidence>
<dbReference type="GO" id="GO:0097272">
    <property type="term" value="P:ammonium homeostasis"/>
    <property type="evidence" value="ECO:0007669"/>
    <property type="project" value="TreeGrafter"/>
</dbReference>
<evidence type="ECO:0000256" key="6">
    <source>
        <dbReference type="ARBA" id="ARBA00023136"/>
    </source>
</evidence>
<evidence type="ECO:0000256" key="2">
    <source>
        <dbReference type="ARBA" id="ARBA00005887"/>
    </source>
</evidence>
<dbReference type="Proteomes" id="UP000504606">
    <property type="component" value="Unplaced"/>
</dbReference>
<comment type="similarity">
    <text evidence="2 8">Belongs to the ammonia transporter channel (TC 1.A.11.2) family.</text>
</comment>
<accession>A0A6J1TKW5</accession>
<dbReference type="AlphaFoldDB" id="A0A6J1TKW5"/>